<gene>
    <name evidence="1" type="ORF">EDC38_2737</name>
</gene>
<reference evidence="1 2" key="1">
    <citation type="submission" date="2018-11" db="EMBL/GenBank/DDBJ databases">
        <title>Genomic Encyclopedia of Type Strains, Phase IV (KMG-IV): sequencing the most valuable type-strain genomes for metagenomic binning, comparative biology and taxonomic classification.</title>
        <authorList>
            <person name="Goeker M."/>
        </authorList>
    </citation>
    <scope>NUCLEOTIDE SEQUENCE [LARGE SCALE GENOMIC DNA]</scope>
    <source>
        <strain evidence="1 2">DSM 16974</strain>
    </source>
</reference>
<proteinExistence type="predicted"/>
<evidence type="ECO:0000313" key="1">
    <source>
        <dbReference type="EMBL" id="ROQ18510.1"/>
    </source>
</evidence>
<protein>
    <submittedName>
        <fullName evidence="1">Type VI secretion system protein ImpM</fullName>
    </submittedName>
</protein>
<dbReference type="Pfam" id="PF09867">
    <property type="entry name" value="TagF_N"/>
    <property type="match status" value="1"/>
</dbReference>
<sequence>MSANGVVGFFGKLPAHGDFIHRGLPSQCVNIWDDWLQSVIAATQEQLGEHWLDVYLTSPIWRFALSPGVIDGQLWAGISLPSVDRVGRYFPFTILGSAPANTPATVALTAADVWYESLESAALAALDGQIQIDSLAARIQSSPLRVNAEYTRLASGSGGDRIVTLHEEQARPEQVYPYLLDAALSATMPSYSIWSTAGSDRVEPCVVTARGLPAVAGVAAMYTGQWRDWQWEQPFAPCPRELRDA</sequence>
<dbReference type="Gene3D" id="3.40.1730.10">
    <property type="entry name" value="pa0076 domain"/>
    <property type="match status" value="1"/>
</dbReference>
<organism evidence="1 2">
    <name type="scientific">Marinimicrobium koreense</name>
    <dbReference type="NCBI Taxonomy" id="306545"/>
    <lineage>
        <taxon>Bacteria</taxon>
        <taxon>Pseudomonadati</taxon>
        <taxon>Pseudomonadota</taxon>
        <taxon>Gammaproteobacteria</taxon>
        <taxon>Cellvibrionales</taxon>
        <taxon>Cellvibrionaceae</taxon>
        <taxon>Marinimicrobium</taxon>
    </lineage>
</organism>
<dbReference type="AlphaFoldDB" id="A0A3N1NVJ5"/>
<dbReference type="InterPro" id="IPR017748">
    <property type="entry name" value="TagF"/>
</dbReference>
<comment type="caution">
    <text evidence="1">The sequence shown here is derived from an EMBL/GenBank/DDBJ whole genome shotgun (WGS) entry which is preliminary data.</text>
</comment>
<dbReference type="RefSeq" id="WP_123639122.1">
    <property type="nucleotide sequence ID" value="NZ_RJUK01000002.1"/>
</dbReference>
<dbReference type="PIRSF" id="PIRSF029287">
    <property type="entry name" value="UCP029287"/>
    <property type="match status" value="1"/>
</dbReference>
<dbReference type="Proteomes" id="UP000273643">
    <property type="component" value="Unassembled WGS sequence"/>
</dbReference>
<dbReference type="EMBL" id="RJUK01000002">
    <property type="protein sequence ID" value="ROQ18510.1"/>
    <property type="molecule type" value="Genomic_DNA"/>
</dbReference>
<dbReference type="NCBIfam" id="TIGR03373">
    <property type="entry name" value="VI_minor_4"/>
    <property type="match status" value="1"/>
</dbReference>
<accession>A0A3N1NVJ5</accession>
<name>A0A3N1NVJ5_9GAMM</name>
<dbReference type="OrthoDB" id="9801841at2"/>
<keyword evidence="2" id="KW-1185">Reference proteome</keyword>
<dbReference type="InterPro" id="IPR038225">
    <property type="entry name" value="TagF_sf"/>
</dbReference>
<evidence type="ECO:0000313" key="2">
    <source>
        <dbReference type="Proteomes" id="UP000273643"/>
    </source>
</evidence>